<reference evidence="1 2" key="1">
    <citation type="submission" date="2024-04" db="EMBL/GenBank/DDBJ databases">
        <authorList>
            <person name="Fracassetti M."/>
        </authorList>
    </citation>
    <scope>NUCLEOTIDE SEQUENCE [LARGE SCALE GENOMIC DNA]</scope>
</reference>
<protein>
    <recommendedName>
        <fullName evidence="3">Reverse transcriptase domain-containing protein</fullName>
    </recommendedName>
</protein>
<dbReference type="InterPro" id="IPR012337">
    <property type="entry name" value="RNaseH-like_sf"/>
</dbReference>
<dbReference type="GO" id="GO:0003676">
    <property type="term" value="F:nucleic acid binding"/>
    <property type="evidence" value="ECO:0007669"/>
    <property type="project" value="InterPro"/>
</dbReference>
<dbReference type="PANTHER" id="PTHR48475:SF2">
    <property type="entry name" value="RIBONUCLEASE H"/>
    <property type="match status" value="1"/>
</dbReference>
<dbReference type="AlphaFoldDB" id="A0AAV2GJW6"/>
<dbReference type="Gene3D" id="3.30.420.10">
    <property type="entry name" value="Ribonuclease H-like superfamily/Ribonuclease H"/>
    <property type="match status" value="1"/>
</dbReference>
<proteinExistence type="predicted"/>
<accession>A0AAV2GJW6</accession>
<keyword evidence="2" id="KW-1185">Reference proteome</keyword>
<dbReference type="EMBL" id="OZ034822">
    <property type="protein sequence ID" value="CAL1410717.1"/>
    <property type="molecule type" value="Genomic_DNA"/>
</dbReference>
<name>A0AAV2GJW6_9ROSI</name>
<organism evidence="1 2">
    <name type="scientific">Linum trigynum</name>
    <dbReference type="NCBI Taxonomy" id="586398"/>
    <lineage>
        <taxon>Eukaryota</taxon>
        <taxon>Viridiplantae</taxon>
        <taxon>Streptophyta</taxon>
        <taxon>Embryophyta</taxon>
        <taxon>Tracheophyta</taxon>
        <taxon>Spermatophyta</taxon>
        <taxon>Magnoliopsida</taxon>
        <taxon>eudicotyledons</taxon>
        <taxon>Gunneridae</taxon>
        <taxon>Pentapetalae</taxon>
        <taxon>rosids</taxon>
        <taxon>fabids</taxon>
        <taxon>Malpighiales</taxon>
        <taxon>Linaceae</taxon>
        <taxon>Linum</taxon>
    </lineage>
</organism>
<gene>
    <name evidence="1" type="ORF">LTRI10_LOCUS50115</name>
</gene>
<dbReference type="InterPro" id="IPR036397">
    <property type="entry name" value="RNaseH_sf"/>
</dbReference>
<dbReference type="SUPFAM" id="SSF53098">
    <property type="entry name" value="Ribonuclease H-like"/>
    <property type="match status" value="1"/>
</dbReference>
<dbReference type="PANTHER" id="PTHR48475">
    <property type="entry name" value="RIBONUCLEASE H"/>
    <property type="match status" value="1"/>
</dbReference>
<evidence type="ECO:0008006" key="3">
    <source>
        <dbReference type="Google" id="ProtNLM"/>
    </source>
</evidence>
<evidence type="ECO:0000313" key="1">
    <source>
        <dbReference type="EMBL" id="CAL1410717.1"/>
    </source>
</evidence>
<evidence type="ECO:0000313" key="2">
    <source>
        <dbReference type="Proteomes" id="UP001497516"/>
    </source>
</evidence>
<sequence length="194" mass="22025">MASVAFLQANRQVESSNKLILRGLKRRLKKAKGGWTAELPHVLWAHRKNYKQATGETPFALTYGSEAVTPTEMVLPSLRIQTYDPEDNHRKLLHQLDMVKMRRDAALVKTVEEKLKVAKAYNAKVKPRPLEEGDLVLKRNFERKEGHGKLTAAWEGPFLVGEKLGPATYVLATMGGKPMAKTWNIIDLKKYFEE</sequence>
<dbReference type="Proteomes" id="UP001497516">
    <property type="component" value="Chromosome 9"/>
</dbReference>